<reference evidence="16" key="1">
    <citation type="submission" date="2023-02" db="EMBL/GenBank/DDBJ databases">
        <title>Genome of toxic invasive species Heracleum sosnowskyi carries increased number of genes despite the absence of recent whole-genome duplications.</title>
        <authorList>
            <person name="Schelkunov M."/>
            <person name="Shtratnikova V."/>
            <person name="Makarenko M."/>
            <person name="Klepikova A."/>
            <person name="Omelchenko D."/>
            <person name="Novikova G."/>
            <person name="Obukhova E."/>
            <person name="Bogdanov V."/>
            <person name="Penin A."/>
            <person name="Logacheva M."/>
        </authorList>
    </citation>
    <scope>NUCLEOTIDE SEQUENCE</scope>
    <source>
        <strain evidence="16">Hsosn_3</strain>
        <tissue evidence="16">Leaf</tissue>
    </source>
</reference>
<dbReference type="GO" id="GO:0020037">
    <property type="term" value="F:heme binding"/>
    <property type="evidence" value="ECO:0007669"/>
    <property type="project" value="InterPro"/>
</dbReference>
<evidence type="ECO:0000256" key="1">
    <source>
        <dbReference type="ARBA" id="ARBA00001971"/>
    </source>
</evidence>
<evidence type="ECO:0000256" key="8">
    <source>
        <dbReference type="ARBA" id="ARBA00022848"/>
    </source>
</evidence>
<dbReference type="Gene3D" id="1.10.630.10">
    <property type="entry name" value="Cytochrome P450"/>
    <property type="match status" value="1"/>
</dbReference>
<dbReference type="InterPro" id="IPR017972">
    <property type="entry name" value="Cyt_P450_CS"/>
</dbReference>
<evidence type="ECO:0000313" key="16">
    <source>
        <dbReference type="EMBL" id="KAK1372909.1"/>
    </source>
</evidence>
<dbReference type="GO" id="GO:0005506">
    <property type="term" value="F:iron ion binding"/>
    <property type="evidence" value="ECO:0007669"/>
    <property type="project" value="InterPro"/>
</dbReference>
<accession>A0AAD8HT10</accession>
<reference evidence="16" key="2">
    <citation type="submission" date="2023-05" db="EMBL/GenBank/DDBJ databases">
        <authorList>
            <person name="Schelkunov M.I."/>
        </authorList>
    </citation>
    <scope>NUCLEOTIDE SEQUENCE</scope>
    <source>
        <strain evidence="16">Hsosn_3</strain>
        <tissue evidence="16">Leaf</tissue>
    </source>
</reference>
<dbReference type="CDD" id="cd11072">
    <property type="entry name" value="CYP71-like"/>
    <property type="match status" value="1"/>
</dbReference>
<dbReference type="EMBL" id="JAUIZM010000007">
    <property type="protein sequence ID" value="KAK1372909.1"/>
    <property type="molecule type" value="Genomic_DNA"/>
</dbReference>
<feature type="transmembrane region" description="Helical" evidence="15">
    <location>
        <begin position="6"/>
        <end position="28"/>
    </location>
</feature>
<evidence type="ECO:0000256" key="11">
    <source>
        <dbReference type="ARBA" id="ARBA00023033"/>
    </source>
</evidence>
<evidence type="ECO:0000256" key="12">
    <source>
        <dbReference type="ARBA" id="ARBA00023136"/>
    </source>
</evidence>
<keyword evidence="5 13" id="KW-0349">Heme</keyword>
<dbReference type="AlphaFoldDB" id="A0AAD8HT10"/>
<keyword evidence="6 13" id="KW-0479">Metal-binding</keyword>
<dbReference type="GO" id="GO:0004497">
    <property type="term" value="F:monooxygenase activity"/>
    <property type="evidence" value="ECO:0007669"/>
    <property type="project" value="UniProtKB-KW"/>
</dbReference>
<comment type="caution">
    <text evidence="16">The sequence shown here is derived from an EMBL/GenBank/DDBJ whole genome shotgun (WGS) entry which is preliminary data.</text>
</comment>
<dbReference type="GO" id="GO:0016705">
    <property type="term" value="F:oxidoreductase activity, acting on paired donors, with incorporation or reduction of molecular oxygen"/>
    <property type="evidence" value="ECO:0007669"/>
    <property type="project" value="InterPro"/>
</dbReference>
<evidence type="ECO:0000256" key="6">
    <source>
        <dbReference type="ARBA" id="ARBA00022723"/>
    </source>
</evidence>
<evidence type="ECO:0000256" key="7">
    <source>
        <dbReference type="ARBA" id="ARBA00022824"/>
    </source>
</evidence>
<dbReference type="PRINTS" id="PR00385">
    <property type="entry name" value="P450"/>
</dbReference>
<comment type="similarity">
    <text evidence="4 14">Belongs to the cytochrome P450 family.</text>
</comment>
<evidence type="ECO:0000313" key="17">
    <source>
        <dbReference type="Proteomes" id="UP001237642"/>
    </source>
</evidence>
<evidence type="ECO:0000256" key="10">
    <source>
        <dbReference type="ARBA" id="ARBA00023004"/>
    </source>
</evidence>
<sequence length="509" mass="57487">MSPTQFAILLVLVGALWWFIIHLFRTIFSTNPRPLHKPPPGPRGLPLIGHLHLLGKQPHRTLYELSKKYGPIMSLRLGSIPAIVVSTPAASELFLKTHDTVFASRPKSQAADYLWYGTKGMIFTEYGTYWRNVRKFCTLELLSATKTASMAGMRREELVLLVESLKVAARDREVVDLSQKMALLMEDMTCRMLFGKSRDERFDLNAIIHELTIVVGAFNVADFIPFLGALDLQGLTRRIKQIGKAVDTVLETIIDEHEQDASDGYNKLERDFVDVLLSLKNSPSSTHEQLAQHMDRSTIKAIVLDMILGTIDTSQIVVTWIMSELLRHPRVMKQLQNQVQNVVGDCEFVEESHVSKLDYLDMVVKESLRLHPVATLLTPHESVEDIVIDGYYIKKKSRIIVNTWGLGQDPKNWSENVNEFLPERFIGSNIDYTGNNFQLIPFGSGRRGCPGIPLGVIMVKLVVTQLVHTFDWELPFGMSADELDMEELFGITVPRATHLLAMPSLRSLP</sequence>
<keyword evidence="15" id="KW-0812">Transmembrane</keyword>
<dbReference type="InterPro" id="IPR001128">
    <property type="entry name" value="Cyt_P450"/>
</dbReference>
<dbReference type="PROSITE" id="PS00086">
    <property type="entry name" value="CYTOCHROME_P450"/>
    <property type="match status" value="1"/>
</dbReference>
<dbReference type="InterPro" id="IPR036396">
    <property type="entry name" value="Cyt_P450_sf"/>
</dbReference>
<dbReference type="GO" id="GO:0009805">
    <property type="term" value="P:coumarin biosynthetic process"/>
    <property type="evidence" value="ECO:0007669"/>
    <property type="project" value="UniProtKB-ARBA"/>
</dbReference>
<feature type="binding site" description="axial binding residue" evidence="13">
    <location>
        <position position="449"/>
    </location>
    <ligand>
        <name>heme</name>
        <dbReference type="ChEBI" id="CHEBI:30413"/>
    </ligand>
    <ligandPart>
        <name>Fe</name>
        <dbReference type="ChEBI" id="CHEBI:18248"/>
    </ligandPart>
</feature>
<comment type="cofactor">
    <cofactor evidence="1 13">
        <name>heme</name>
        <dbReference type="ChEBI" id="CHEBI:30413"/>
    </cofactor>
</comment>
<protein>
    <submittedName>
        <fullName evidence="16">Flavonoid 3'-monooxygenase</fullName>
    </submittedName>
</protein>
<gene>
    <name evidence="16" type="ORF">POM88_029102</name>
</gene>
<comment type="subcellular location">
    <subcellularLocation>
        <location evidence="2">Microsome membrane</location>
        <topology evidence="2">Single-pass membrane protein</topology>
    </subcellularLocation>
</comment>
<keyword evidence="8" id="KW-0492">Microsome</keyword>
<dbReference type="PANTHER" id="PTHR47943:SF9">
    <property type="entry name" value="CYTOCHROME P450"/>
    <property type="match status" value="1"/>
</dbReference>
<evidence type="ECO:0000256" key="3">
    <source>
        <dbReference type="ARBA" id="ARBA00005179"/>
    </source>
</evidence>
<dbReference type="Pfam" id="PF00067">
    <property type="entry name" value="p450"/>
    <property type="match status" value="1"/>
</dbReference>
<evidence type="ECO:0000256" key="14">
    <source>
        <dbReference type="RuleBase" id="RU000461"/>
    </source>
</evidence>
<dbReference type="PRINTS" id="PR00463">
    <property type="entry name" value="EP450I"/>
</dbReference>
<name>A0AAD8HT10_9APIA</name>
<dbReference type="SUPFAM" id="SSF48264">
    <property type="entry name" value="Cytochrome P450"/>
    <property type="match status" value="1"/>
</dbReference>
<organism evidence="16 17">
    <name type="scientific">Heracleum sosnowskyi</name>
    <dbReference type="NCBI Taxonomy" id="360622"/>
    <lineage>
        <taxon>Eukaryota</taxon>
        <taxon>Viridiplantae</taxon>
        <taxon>Streptophyta</taxon>
        <taxon>Embryophyta</taxon>
        <taxon>Tracheophyta</taxon>
        <taxon>Spermatophyta</taxon>
        <taxon>Magnoliopsida</taxon>
        <taxon>eudicotyledons</taxon>
        <taxon>Gunneridae</taxon>
        <taxon>Pentapetalae</taxon>
        <taxon>asterids</taxon>
        <taxon>campanulids</taxon>
        <taxon>Apiales</taxon>
        <taxon>Apiaceae</taxon>
        <taxon>Apioideae</taxon>
        <taxon>apioid superclade</taxon>
        <taxon>Tordylieae</taxon>
        <taxon>Tordyliinae</taxon>
        <taxon>Heracleum</taxon>
    </lineage>
</organism>
<proteinExistence type="inferred from homology"/>
<keyword evidence="10 13" id="KW-0408">Iron</keyword>
<keyword evidence="17" id="KW-1185">Reference proteome</keyword>
<evidence type="ECO:0000256" key="13">
    <source>
        <dbReference type="PIRSR" id="PIRSR602401-1"/>
    </source>
</evidence>
<keyword evidence="11 14" id="KW-0503">Monooxygenase</keyword>
<evidence type="ECO:0000256" key="4">
    <source>
        <dbReference type="ARBA" id="ARBA00010617"/>
    </source>
</evidence>
<dbReference type="PANTHER" id="PTHR47943">
    <property type="entry name" value="CYTOCHROME P450 93A3-LIKE"/>
    <property type="match status" value="1"/>
</dbReference>
<evidence type="ECO:0000256" key="5">
    <source>
        <dbReference type="ARBA" id="ARBA00022617"/>
    </source>
</evidence>
<evidence type="ECO:0000256" key="9">
    <source>
        <dbReference type="ARBA" id="ARBA00023002"/>
    </source>
</evidence>
<keyword evidence="7" id="KW-0256">Endoplasmic reticulum</keyword>
<evidence type="ECO:0000256" key="2">
    <source>
        <dbReference type="ARBA" id="ARBA00004111"/>
    </source>
</evidence>
<keyword evidence="9 14" id="KW-0560">Oxidoreductase</keyword>
<dbReference type="FunFam" id="1.10.630.10:FF:000011">
    <property type="entry name" value="Cytochrome P450 83B1"/>
    <property type="match status" value="1"/>
</dbReference>
<dbReference type="Proteomes" id="UP001237642">
    <property type="component" value="Unassembled WGS sequence"/>
</dbReference>
<dbReference type="InterPro" id="IPR002401">
    <property type="entry name" value="Cyt_P450_E_grp-I"/>
</dbReference>
<comment type="pathway">
    <text evidence="3">Secondary metabolite biosynthesis.</text>
</comment>
<evidence type="ECO:0000256" key="15">
    <source>
        <dbReference type="SAM" id="Phobius"/>
    </source>
</evidence>
<keyword evidence="12 15" id="KW-0472">Membrane</keyword>
<keyword evidence="15" id="KW-1133">Transmembrane helix</keyword>